<comment type="caution">
    <text evidence="12">The sequence shown here is derived from an EMBL/GenBank/DDBJ whole genome shotgun (WGS) entry which is preliminary data.</text>
</comment>
<dbReference type="GO" id="GO:0009103">
    <property type="term" value="P:lipopolysaccharide biosynthetic process"/>
    <property type="evidence" value="ECO:0007669"/>
    <property type="project" value="UniProtKB-ARBA"/>
</dbReference>
<protein>
    <submittedName>
        <fullName evidence="12">Uncharacterized protein</fullName>
    </submittedName>
</protein>
<feature type="domain" description="Putative mannosyltransferase YkcA/B-like C-terminal" evidence="11">
    <location>
        <begin position="611"/>
        <end position="696"/>
    </location>
</feature>
<evidence type="ECO:0000256" key="3">
    <source>
        <dbReference type="ARBA" id="ARBA00022676"/>
    </source>
</evidence>
<evidence type="ECO:0000256" key="6">
    <source>
        <dbReference type="ARBA" id="ARBA00022989"/>
    </source>
</evidence>
<dbReference type="RefSeq" id="WP_075364028.1">
    <property type="nucleotide sequence ID" value="NZ_MLBF01000006.1"/>
</dbReference>
<comment type="subcellular location">
    <subcellularLocation>
        <location evidence="1">Cell membrane</location>
        <topology evidence="1">Multi-pass membrane protein</topology>
    </subcellularLocation>
</comment>
<accession>A0A1Q8QZQ2</accession>
<feature type="compositionally biased region" description="Gly residues" evidence="8">
    <location>
        <begin position="311"/>
        <end position="322"/>
    </location>
</feature>
<dbReference type="GO" id="GO:0010041">
    <property type="term" value="P:response to iron(III) ion"/>
    <property type="evidence" value="ECO:0007669"/>
    <property type="project" value="TreeGrafter"/>
</dbReference>
<evidence type="ECO:0000256" key="9">
    <source>
        <dbReference type="SAM" id="Phobius"/>
    </source>
</evidence>
<feature type="region of interest" description="Disordered" evidence="8">
    <location>
        <begin position="697"/>
        <end position="723"/>
    </location>
</feature>
<feature type="transmembrane region" description="Helical" evidence="9">
    <location>
        <begin position="87"/>
        <end position="108"/>
    </location>
</feature>
<feature type="transmembrane region" description="Helical" evidence="9">
    <location>
        <begin position="12"/>
        <end position="29"/>
    </location>
</feature>
<dbReference type="GO" id="GO:0016763">
    <property type="term" value="F:pentosyltransferase activity"/>
    <property type="evidence" value="ECO:0007669"/>
    <property type="project" value="TreeGrafter"/>
</dbReference>
<proteinExistence type="predicted"/>
<feature type="transmembrane region" description="Helical" evidence="9">
    <location>
        <begin position="399"/>
        <end position="420"/>
    </location>
</feature>
<dbReference type="STRING" id="1888891.DSOL_1294"/>
<evidence type="ECO:0000256" key="4">
    <source>
        <dbReference type="ARBA" id="ARBA00022679"/>
    </source>
</evidence>
<name>A0A1Q8QZQ2_9FIRM</name>
<dbReference type="Pfam" id="PF13231">
    <property type="entry name" value="PMT_2"/>
    <property type="match status" value="1"/>
</dbReference>
<dbReference type="AlphaFoldDB" id="A0A1Q8QZQ2"/>
<evidence type="ECO:0000256" key="2">
    <source>
        <dbReference type="ARBA" id="ARBA00022475"/>
    </source>
</evidence>
<feature type="transmembrane region" description="Helical" evidence="9">
    <location>
        <begin position="208"/>
        <end position="227"/>
    </location>
</feature>
<feature type="region of interest" description="Disordered" evidence="8">
    <location>
        <begin position="548"/>
        <end position="585"/>
    </location>
</feature>
<evidence type="ECO:0000256" key="8">
    <source>
        <dbReference type="SAM" id="MobiDB-lite"/>
    </source>
</evidence>
<dbReference type="Proteomes" id="UP000186102">
    <property type="component" value="Unassembled WGS sequence"/>
</dbReference>
<dbReference type="InterPro" id="IPR050297">
    <property type="entry name" value="LipidA_mod_glycosyltrf_83"/>
</dbReference>
<keyword evidence="6 9" id="KW-1133">Transmembrane helix</keyword>
<keyword evidence="5 9" id="KW-0812">Transmembrane</keyword>
<evidence type="ECO:0000259" key="11">
    <source>
        <dbReference type="Pfam" id="PF24878"/>
    </source>
</evidence>
<organism evidence="12 13">
    <name type="scientific">Desulfosporosinus metallidurans</name>
    <dbReference type="NCBI Taxonomy" id="1888891"/>
    <lineage>
        <taxon>Bacteria</taxon>
        <taxon>Bacillati</taxon>
        <taxon>Bacillota</taxon>
        <taxon>Clostridia</taxon>
        <taxon>Eubacteriales</taxon>
        <taxon>Desulfitobacteriaceae</taxon>
        <taxon>Desulfosporosinus</taxon>
    </lineage>
</organism>
<keyword evidence="3" id="KW-0328">Glycosyltransferase</keyword>
<evidence type="ECO:0000256" key="7">
    <source>
        <dbReference type="ARBA" id="ARBA00023136"/>
    </source>
</evidence>
<feature type="compositionally biased region" description="Polar residues" evidence="8">
    <location>
        <begin position="284"/>
        <end position="294"/>
    </location>
</feature>
<keyword evidence="13" id="KW-1185">Reference proteome</keyword>
<sequence length="730" mass="78123">MKFLKAKRIDSLLIGIVLLAAFLNIYGIWQDQYANAYYTAAVTSMLQSFHNFFFASFDPGGFVTVDKPPVAFWIQTMFASVLGIHGWSVILPQALAGVGSVLLIYVLVKPSFGKTAARFAALVAACTPIAVAVSRTNNVDSLLVFTLLAATWMLFRAMKTKKMVWSIAAFAMIGVGFNIKMLQAYMVLPAFYLFYLLAFKVNWKKKLGVLAVSTAALLIVSLSWPIIVDSIPAANRPYIGSSQTNSVLELAFGYNGISRLTGQGGPGGGNRGGADGSSQGSSSVQNATGQNSAGQPPAIDGTDSNRQMRDGGPGGGGPGNGSNGMFNTGTAGPLRLFQSQLSGQISWLLPFALLSSIGLLIGIRRKQPLTDKQMESLFWLAWLLPIMGFFSVAGFFHQYYLIMLAPPIAVLTGAGWVELCYYHRQSEGWKRWLLPVGFLGTTAFEVFILWPYKTQIGISLPVVVGVLGVVFSLILLVSPFFQRTSNLGSATATPTPTGDSLGDSVPQKLSFRTSISRISAIGGIMTLLVAPLFWATTPMIYGGNSMMPAAGPQSGEGMPGQGPQGQIPNQAQAQSQTQDQTKTTYQTQDLARVQRQGQAQGQMQESINTKLVDYLTTNNTGEKYLFATTNAGTAEAYIIKTGKAVMAMGGFSGSDPILTVDKLKQMIANKEIKYVLLSSGGPGGESSDVQTWIRQNGTAIPSSEWQSSTDSSGGMGMDRNGSSALYEIKS</sequence>
<feature type="transmembrane region" description="Helical" evidence="9">
    <location>
        <begin position="139"/>
        <end position="155"/>
    </location>
</feature>
<feature type="transmembrane region" description="Helical" evidence="9">
    <location>
        <begin position="432"/>
        <end position="452"/>
    </location>
</feature>
<feature type="transmembrane region" description="Helical" evidence="9">
    <location>
        <begin position="376"/>
        <end position="393"/>
    </location>
</feature>
<reference evidence="12 13" key="1">
    <citation type="submission" date="2016-09" db="EMBL/GenBank/DDBJ databases">
        <title>Complete genome of Desulfosporosinus sp. OL.</title>
        <authorList>
            <person name="Mardanov A."/>
            <person name="Beletsky A."/>
            <person name="Panova A."/>
            <person name="Karnachuk O."/>
            <person name="Ravin N."/>
        </authorList>
    </citation>
    <scope>NUCLEOTIDE SEQUENCE [LARGE SCALE GENOMIC DNA]</scope>
    <source>
        <strain evidence="12 13">OL</strain>
    </source>
</reference>
<feature type="compositionally biased region" description="Gly residues" evidence="8">
    <location>
        <begin position="263"/>
        <end position="275"/>
    </location>
</feature>
<evidence type="ECO:0000313" key="12">
    <source>
        <dbReference type="EMBL" id="OLN32848.1"/>
    </source>
</evidence>
<feature type="transmembrane region" description="Helical" evidence="9">
    <location>
        <begin position="518"/>
        <end position="541"/>
    </location>
</feature>
<feature type="domain" description="Glycosyltransferase RgtA/B/C/D-like" evidence="10">
    <location>
        <begin position="66"/>
        <end position="224"/>
    </location>
</feature>
<dbReference type="GO" id="GO:0005886">
    <property type="term" value="C:plasma membrane"/>
    <property type="evidence" value="ECO:0007669"/>
    <property type="project" value="UniProtKB-SubCell"/>
</dbReference>
<feature type="region of interest" description="Disordered" evidence="8">
    <location>
        <begin position="263"/>
        <end position="325"/>
    </location>
</feature>
<dbReference type="Pfam" id="PF24878">
    <property type="entry name" value="YkcB_C"/>
    <property type="match status" value="1"/>
</dbReference>
<dbReference type="PANTHER" id="PTHR33908:SF3">
    <property type="entry name" value="UNDECAPRENYL PHOSPHATE-ALPHA-4-AMINO-4-DEOXY-L-ARABINOSE ARABINOSYL TRANSFERASE"/>
    <property type="match status" value="1"/>
</dbReference>
<dbReference type="InterPro" id="IPR056785">
    <property type="entry name" value="YkcA/B-like_C"/>
</dbReference>
<evidence type="ECO:0000259" key="10">
    <source>
        <dbReference type="Pfam" id="PF13231"/>
    </source>
</evidence>
<feature type="transmembrane region" description="Helical" evidence="9">
    <location>
        <begin position="345"/>
        <end position="364"/>
    </location>
</feature>
<dbReference type="InterPro" id="IPR038731">
    <property type="entry name" value="RgtA/B/C-like"/>
</dbReference>
<evidence type="ECO:0000256" key="5">
    <source>
        <dbReference type="ARBA" id="ARBA00022692"/>
    </source>
</evidence>
<evidence type="ECO:0000256" key="1">
    <source>
        <dbReference type="ARBA" id="ARBA00004651"/>
    </source>
</evidence>
<dbReference type="OrthoDB" id="9810398at2"/>
<feature type="compositionally biased region" description="Polar residues" evidence="8">
    <location>
        <begin position="697"/>
        <end position="706"/>
    </location>
</feature>
<evidence type="ECO:0000313" key="13">
    <source>
        <dbReference type="Proteomes" id="UP000186102"/>
    </source>
</evidence>
<feature type="compositionally biased region" description="Low complexity" evidence="8">
    <location>
        <begin position="564"/>
        <end position="585"/>
    </location>
</feature>
<keyword evidence="4" id="KW-0808">Transferase</keyword>
<gene>
    <name evidence="12" type="ORF">DSOL_1294</name>
</gene>
<keyword evidence="2" id="KW-1003">Cell membrane</keyword>
<dbReference type="EMBL" id="MLBF01000006">
    <property type="protein sequence ID" value="OLN32848.1"/>
    <property type="molecule type" value="Genomic_DNA"/>
</dbReference>
<feature type="transmembrane region" description="Helical" evidence="9">
    <location>
        <begin position="458"/>
        <end position="477"/>
    </location>
</feature>
<keyword evidence="7 9" id="KW-0472">Membrane</keyword>
<dbReference type="PANTHER" id="PTHR33908">
    <property type="entry name" value="MANNOSYLTRANSFERASE YKCB-RELATED"/>
    <property type="match status" value="1"/>
</dbReference>